<organism evidence="1 2">
    <name type="scientific">Nitrosomonas ureae</name>
    <dbReference type="NCBI Taxonomy" id="44577"/>
    <lineage>
        <taxon>Bacteria</taxon>
        <taxon>Pseudomonadati</taxon>
        <taxon>Pseudomonadota</taxon>
        <taxon>Betaproteobacteria</taxon>
        <taxon>Nitrosomonadales</taxon>
        <taxon>Nitrosomonadaceae</taxon>
        <taxon>Nitrosomonas</taxon>
    </lineage>
</organism>
<gene>
    <name evidence="1" type="ORF">SAMN05421510_10061</name>
</gene>
<evidence type="ECO:0000313" key="1">
    <source>
        <dbReference type="EMBL" id="SEP83021.1"/>
    </source>
</evidence>
<accession>A0A1H9B2V6</accession>
<reference evidence="1 2" key="1">
    <citation type="submission" date="2016-10" db="EMBL/GenBank/DDBJ databases">
        <authorList>
            <person name="de Groot N.N."/>
        </authorList>
    </citation>
    <scope>NUCLEOTIDE SEQUENCE [LARGE SCALE GENOMIC DNA]</scope>
    <source>
        <strain evidence="1 2">Nm9</strain>
    </source>
</reference>
<evidence type="ECO:0000313" key="2">
    <source>
        <dbReference type="Proteomes" id="UP000181998"/>
    </source>
</evidence>
<sequence>MTQNYKPAYPSEFRQQMVELVALGKCPKQLSKEFGCHYTSIQ</sequence>
<dbReference type="AlphaFoldDB" id="A0A1H9B2V6"/>
<proteinExistence type="predicted"/>
<protein>
    <recommendedName>
        <fullName evidence="3">Transposase</fullName>
    </recommendedName>
</protein>
<evidence type="ECO:0008006" key="3">
    <source>
        <dbReference type="Google" id="ProtNLM"/>
    </source>
</evidence>
<dbReference type="Proteomes" id="UP000181998">
    <property type="component" value="Unassembled WGS sequence"/>
</dbReference>
<dbReference type="EMBL" id="FOFX01000006">
    <property type="protein sequence ID" value="SEP83021.1"/>
    <property type="molecule type" value="Genomic_DNA"/>
</dbReference>
<feature type="non-terminal residue" evidence="1">
    <location>
        <position position="42"/>
    </location>
</feature>
<name>A0A1H9B2V6_9PROT</name>